<dbReference type="InterPro" id="IPR029063">
    <property type="entry name" value="SAM-dependent_MTases_sf"/>
</dbReference>
<dbReference type="EMBL" id="CP000685">
    <property type="protein sequence ID" value="ABQ03375.1"/>
    <property type="molecule type" value="Genomic_DNA"/>
</dbReference>
<dbReference type="GeneID" id="31763204"/>
<sequence length="247" mass="28877">MTSESEYQSKVKEILFNDEFIDLLFKNGIPSYVKDQFRFERALKLLKYPKNKTIFELGAFPGTGFYYFGEFNNMIGIGKTNLDFSKKAISLGHDLIDVDFESIKKGDIHVQADVVLVMEVLEHIRMPYKFIEAILGNIKPGGLLYLTTNNQSYIGYLVKLLFNKEILDPIESENTFYPGHCRYYGLKELVRVFDKFGFIILESNYINFLPKYKLYKSEKFGFIKNLFVKLFPNRFSTHIEILIKKPE</sequence>
<dbReference type="STRING" id="376686.Fjoh_0339"/>
<name>A5FN54_FLAJ1</name>
<accession>A5FN54</accession>
<evidence type="ECO:0000313" key="2">
    <source>
        <dbReference type="Proteomes" id="UP000006694"/>
    </source>
</evidence>
<dbReference type="HOGENOM" id="CLU_1123240_0_0_10"/>
<dbReference type="AlphaFoldDB" id="A5FN54"/>
<proteinExistence type="predicted"/>
<dbReference type="Pfam" id="PF13489">
    <property type="entry name" value="Methyltransf_23"/>
    <property type="match status" value="1"/>
</dbReference>
<dbReference type="eggNOG" id="COG2227">
    <property type="taxonomic scope" value="Bacteria"/>
</dbReference>
<keyword evidence="2" id="KW-1185">Reference proteome</keyword>
<dbReference type="Gene3D" id="3.40.50.150">
    <property type="entry name" value="Vaccinia Virus protein VP39"/>
    <property type="match status" value="1"/>
</dbReference>
<evidence type="ECO:0008006" key="3">
    <source>
        <dbReference type="Google" id="ProtNLM"/>
    </source>
</evidence>
<reference evidence="1 2" key="1">
    <citation type="journal article" date="2009" name="Appl. Environ. Microbiol.">
        <title>Novel features of the polysaccharide-digesting gliding bacterium Flavobacterium johnsoniae as revealed by genome sequence analysis.</title>
        <authorList>
            <person name="McBride M.J."/>
            <person name="Xie G."/>
            <person name="Martens E.C."/>
            <person name="Lapidus A."/>
            <person name="Henrissat B."/>
            <person name="Rhodes R.G."/>
            <person name="Goltsman E."/>
            <person name="Wang W."/>
            <person name="Xu J."/>
            <person name="Hunnicutt D.W."/>
            <person name="Staroscik A.M."/>
            <person name="Hoover T.R."/>
            <person name="Cheng Y.Q."/>
            <person name="Stein J.L."/>
        </authorList>
    </citation>
    <scope>NUCLEOTIDE SEQUENCE [LARGE SCALE GENOMIC DNA]</scope>
    <source>
        <strain evidence="2">ATCC 17061 / DSM 2064 / JCM 8514 / BCRC 14874 / CCUG 350202 / NBRC 14942 / NCIMB 11054 / UW101</strain>
    </source>
</reference>
<dbReference type="OrthoDB" id="1524727at2"/>
<dbReference type="SUPFAM" id="SSF53335">
    <property type="entry name" value="S-adenosyl-L-methionine-dependent methyltransferases"/>
    <property type="match status" value="1"/>
</dbReference>
<organism evidence="1 2">
    <name type="scientific">Flavobacterium johnsoniae (strain ATCC 17061 / DSM 2064 / JCM 8514 / BCRC 14874 / CCUG 350202 / NBRC 14942 / NCIMB 11054 / UW101)</name>
    <name type="common">Cytophaga johnsonae</name>
    <dbReference type="NCBI Taxonomy" id="376686"/>
    <lineage>
        <taxon>Bacteria</taxon>
        <taxon>Pseudomonadati</taxon>
        <taxon>Bacteroidota</taxon>
        <taxon>Flavobacteriia</taxon>
        <taxon>Flavobacteriales</taxon>
        <taxon>Flavobacteriaceae</taxon>
        <taxon>Flavobacterium</taxon>
    </lineage>
</organism>
<dbReference type="RefSeq" id="WP_012022445.1">
    <property type="nucleotide sequence ID" value="NC_009441.1"/>
</dbReference>
<dbReference type="Proteomes" id="UP000006694">
    <property type="component" value="Chromosome"/>
</dbReference>
<dbReference type="KEGG" id="fjo:Fjoh_0339"/>
<gene>
    <name evidence="1" type="ordered locus">Fjoh_0339</name>
</gene>
<protein>
    <recommendedName>
        <fullName evidence="3">Class I SAM-dependent methyltransferase</fullName>
    </recommendedName>
</protein>
<evidence type="ECO:0000313" key="1">
    <source>
        <dbReference type="EMBL" id="ABQ03375.1"/>
    </source>
</evidence>